<dbReference type="InterPro" id="IPR011011">
    <property type="entry name" value="Znf_FYVE_PHD"/>
</dbReference>
<feature type="compositionally biased region" description="Low complexity" evidence="1">
    <location>
        <begin position="361"/>
        <end position="386"/>
    </location>
</feature>
<feature type="region of interest" description="Disordered" evidence="1">
    <location>
        <begin position="361"/>
        <end position="388"/>
    </location>
</feature>
<name>A0ABR3G6Y6_9PEZI</name>
<organism evidence="3 4">
    <name type="scientific">Discina gigas</name>
    <dbReference type="NCBI Taxonomy" id="1032678"/>
    <lineage>
        <taxon>Eukaryota</taxon>
        <taxon>Fungi</taxon>
        <taxon>Dikarya</taxon>
        <taxon>Ascomycota</taxon>
        <taxon>Pezizomycotina</taxon>
        <taxon>Pezizomycetes</taxon>
        <taxon>Pezizales</taxon>
        <taxon>Discinaceae</taxon>
        <taxon>Discina</taxon>
    </lineage>
</organism>
<comment type="caution">
    <text evidence="3">The sequence shown here is derived from an EMBL/GenBank/DDBJ whole genome shotgun (WGS) entry which is preliminary data.</text>
</comment>
<feature type="compositionally biased region" description="Basic residues" evidence="1">
    <location>
        <begin position="55"/>
        <end position="71"/>
    </location>
</feature>
<dbReference type="Gene3D" id="2.30.30.490">
    <property type="match status" value="1"/>
</dbReference>
<evidence type="ECO:0000259" key="2">
    <source>
        <dbReference type="PROSITE" id="PS51038"/>
    </source>
</evidence>
<feature type="compositionally biased region" description="Pro residues" evidence="1">
    <location>
        <begin position="295"/>
        <end position="307"/>
    </location>
</feature>
<keyword evidence="4" id="KW-1185">Reference proteome</keyword>
<feature type="domain" description="BAH" evidence="2">
    <location>
        <begin position="120"/>
        <end position="243"/>
    </location>
</feature>
<dbReference type="SUPFAM" id="SSF57903">
    <property type="entry name" value="FYVE/PHD zinc finger"/>
    <property type="match status" value="1"/>
</dbReference>
<accession>A0ABR3G6Y6</accession>
<dbReference type="InterPro" id="IPR001025">
    <property type="entry name" value="BAH_dom"/>
</dbReference>
<dbReference type="Proteomes" id="UP001447188">
    <property type="component" value="Unassembled WGS sequence"/>
</dbReference>
<dbReference type="InterPro" id="IPR043151">
    <property type="entry name" value="BAH_sf"/>
</dbReference>
<dbReference type="PANTHER" id="PTHR46364">
    <property type="entry name" value="OS08G0421900 PROTEIN"/>
    <property type="match status" value="1"/>
</dbReference>
<feature type="region of interest" description="Disordered" evidence="1">
    <location>
        <begin position="1"/>
        <end position="88"/>
    </location>
</feature>
<dbReference type="CDD" id="cd04370">
    <property type="entry name" value="BAH"/>
    <property type="match status" value="1"/>
</dbReference>
<evidence type="ECO:0000313" key="3">
    <source>
        <dbReference type="EMBL" id="KAL0631704.1"/>
    </source>
</evidence>
<evidence type="ECO:0000256" key="1">
    <source>
        <dbReference type="SAM" id="MobiDB-lite"/>
    </source>
</evidence>
<sequence length="440" mass="49275">MAQGNKRKRADRNDEHADGADHTEMEGAPVAPLSECPFTVEYRTGSKKAGQSAAKAKKLKQAKQQQAKRQKGNSVIVGPPPKQELDQTLPEDLNTTVFTIKPKAKWDSLKKYRNFVVGTENFALQEYIFVNHDNIPHGIDIPNMDDTKFWVARVLEIRAVDEAHVYLRVYWLYWPDELPGGRQPYHGMKELVASNHMEIIDAMTVSGRANVKHWMELDEEEELPDLFWRQKFDYPTGTLMEVREHCKCHAYYNPDLLMFGCPHCKTWLHEECLITDIKAKLLARLLDPNSDPLPSTEPVPEPEPVPSIQPADDTIMTDAATPTTLAENEPEKLVPKTKGVRGAKKSLLTTAVEAAASPPPSASVTLVVAPSSTGKKGKGKNSPTKKPTIKEIDQWFHISIKPDKNGATKALIRDTRVQEGEGKGFWEEDVLCLLCDKIVA</sequence>
<proteinExistence type="predicted"/>
<dbReference type="EMBL" id="JBBBZM010000219">
    <property type="protein sequence ID" value="KAL0631704.1"/>
    <property type="molecule type" value="Genomic_DNA"/>
</dbReference>
<feature type="region of interest" description="Disordered" evidence="1">
    <location>
        <begin position="289"/>
        <end position="311"/>
    </location>
</feature>
<feature type="compositionally biased region" description="Basic and acidic residues" evidence="1">
    <location>
        <begin position="11"/>
        <end position="25"/>
    </location>
</feature>
<evidence type="ECO:0000313" key="4">
    <source>
        <dbReference type="Proteomes" id="UP001447188"/>
    </source>
</evidence>
<feature type="compositionally biased region" description="Basic residues" evidence="1">
    <location>
        <begin position="1"/>
        <end position="10"/>
    </location>
</feature>
<dbReference type="PROSITE" id="PS51038">
    <property type="entry name" value="BAH"/>
    <property type="match status" value="1"/>
</dbReference>
<gene>
    <name evidence="3" type="ORF">Q9L58_009418</name>
</gene>
<dbReference type="SMART" id="SM00439">
    <property type="entry name" value="BAH"/>
    <property type="match status" value="1"/>
</dbReference>
<protein>
    <recommendedName>
        <fullName evidence="2">BAH domain-containing protein</fullName>
    </recommendedName>
</protein>
<reference evidence="3 4" key="1">
    <citation type="submission" date="2024-02" db="EMBL/GenBank/DDBJ databases">
        <title>Discinaceae phylogenomics.</title>
        <authorList>
            <person name="Dirks A.C."/>
            <person name="James T.Y."/>
        </authorList>
    </citation>
    <scope>NUCLEOTIDE SEQUENCE [LARGE SCALE GENOMIC DNA]</scope>
    <source>
        <strain evidence="3 4">ACD0624</strain>
    </source>
</reference>
<dbReference type="Pfam" id="PF01426">
    <property type="entry name" value="BAH"/>
    <property type="match status" value="1"/>
</dbReference>